<dbReference type="InterPro" id="IPR029033">
    <property type="entry name" value="His_PPase_superfam"/>
</dbReference>
<dbReference type="AlphaFoldDB" id="A0A9P3FAD9"/>
<evidence type="ECO:0008006" key="4">
    <source>
        <dbReference type="Google" id="ProtNLM"/>
    </source>
</evidence>
<dbReference type="InterPro" id="IPR013078">
    <property type="entry name" value="His_Pase_superF_clade-1"/>
</dbReference>
<accession>A0A9P3FAD9</accession>
<dbReference type="GO" id="GO:0016791">
    <property type="term" value="F:phosphatase activity"/>
    <property type="evidence" value="ECO:0007669"/>
    <property type="project" value="TreeGrafter"/>
</dbReference>
<dbReference type="Pfam" id="PF00300">
    <property type="entry name" value="His_Phos_1"/>
    <property type="match status" value="1"/>
</dbReference>
<name>A0A9P3FAD9_9PEZI</name>
<dbReference type="GeneID" id="68288840"/>
<dbReference type="GO" id="GO:0005737">
    <property type="term" value="C:cytoplasm"/>
    <property type="evidence" value="ECO:0007669"/>
    <property type="project" value="TreeGrafter"/>
</dbReference>
<reference evidence="2 3" key="1">
    <citation type="submission" date="2021-01" db="EMBL/GenBank/DDBJ databases">
        <title>Cercospora kikuchii MAFF 305040 whole genome shotgun sequence.</title>
        <authorList>
            <person name="Kashiwa T."/>
            <person name="Suzuki T."/>
        </authorList>
    </citation>
    <scope>NUCLEOTIDE SEQUENCE [LARGE SCALE GENOMIC DNA]</scope>
    <source>
        <strain evidence="2 3">MAFF 305040</strain>
    </source>
</reference>
<dbReference type="Proteomes" id="UP000825890">
    <property type="component" value="Unassembled WGS sequence"/>
</dbReference>
<evidence type="ECO:0000313" key="2">
    <source>
        <dbReference type="EMBL" id="GIZ39903.1"/>
    </source>
</evidence>
<feature type="region of interest" description="Disordered" evidence="1">
    <location>
        <begin position="197"/>
        <end position="281"/>
    </location>
</feature>
<evidence type="ECO:0000313" key="3">
    <source>
        <dbReference type="Proteomes" id="UP000825890"/>
    </source>
</evidence>
<comment type="caution">
    <text evidence="2">The sequence shown here is derived from an EMBL/GenBank/DDBJ whole genome shotgun (WGS) entry which is preliminary data.</text>
</comment>
<protein>
    <recommendedName>
        <fullName evidence="4">Phosphoglycerate mutase-like protein</fullName>
    </recommendedName>
</protein>
<proteinExistence type="predicted"/>
<dbReference type="OrthoDB" id="496981at2759"/>
<dbReference type="InterPro" id="IPR050275">
    <property type="entry name" value="PGM_Phosphatase"/>
</dbReference>
<dbReference type="SMART" id="SM00855">
    <property type="entry name" value="PGAM"/>
    <property type="match status" value="1"/>
</dbReference>
<gene>
    <name evidence="2" type="ORF">CKM354_000326500</name>
</gene>
<sequence length="281" mass="31774">MPPTLHLVRHAQAQHNVHVNNHYLVDPCLTDLGKEQCSQLKALFPKAQHIDLIVASPLKRTIQTALIAFEDVLRDNNLRVLCLPELQETSNLPCDTGSSKEVLEEEFRNQPVNLDHVTPNWECKRGRWAPDVEAVQTRARQVRVWLRDRPEKNIVVVTHGGFLHFFTENWSEHDLFSGTGWANTEWRSVHFISEEKGAPIGTGNAEGTKQDMAHVEELPESQERRRREAQIREAAEREHKKTTDAHVDAEGCDTAERVNDDISRSHGSTSAPSQIEVGATA</sequence>
<feature type="compositionally biased region" description="Basic and acidic residues" evidence="1">
    <location>
        <begin position="208"/>
        <end position="264"/>
    </location>
</feature>
<dbReference type="RefSeq" id="XP_044654390.1">
    <property type="nucleotide sequence ID" value="XM_044798455.1"/>
</dbReference>
<dbReference type="PANTHER" id="PTHR48100:SF54">
    <property type="entry name" value="PHOSPHATASE SPAC5H10.03-RELATED"/>
    <property type="match status" value="1"/>
</dbReference>
<dbReference type="SUPFAM" id="SSF53254">
    <property type="entry name" value="Phosphoglycerate mutase-like"/>
    <property type="match status" value="1"/>
</dbReference>
<dbReference type="PANTHER" id="PTHR48100">
    <property type="entry name" value="BROAD-SPECIFICITY PHOSPHATASE YOR283W-RELATED"/>
    <property type="match status" value="1"/>
</dbReference>
<organism evidence="2 3">
    <name type="scientific">Cercospora kikuchii</name>
    <dbReference type="NCBI Taxonomy" id="84275"/>
    <lineage>
        <taxon>Eukaryota</taxon>
        <taxon>Fungi</taxon>
        <taxon>Dikarya</taxon>
        <taxon>Ascomycota</taxon>
        <taxon>Pezizomycotina</taxon>
        <taxon>Dothideomycetes</taxon>
        <taxon>Dothideomycetidae</taxon>
        <taxon>Mycosphaerellales</taxon>
        <taxon>Mycosphaerellaceae</taxon>
        <taxon>Cercospora</taxon>
    </lineage>
</organism>
<dbReference type="Gene3D" id="3.40.50.1240">
    <property type="entry name" value="Phosphoglycerate mutase-like"/>
    <property type="match status" value="1"/>
</dbReference>
<keyword evidence="3" id="KW-1185">Reference proteome</keyword>
<dbReference type="CDD" id="cd07067">
    <property type="entry name" value="HP_PGM_like"/>
    <property type="match status" value="1"/>
</dbReference>
<dbReference type="EMBL" id="BOLY01000002">
    <property type="protein sequence ID" value="GIZ39903.1"/>
    <property type="molecule type" value="Genomic_DNA"/>
</dbReference>
<evidence type="ECO:0000256" key="1">
    <source>
        <dbReference type="SAM" id="MobiDB-lite"/>
    </source>
</evidence>